<dbReference type="Gene3D" id="1.10.287.110">
    <property type="entry name" value="DnaJ domain"/>
    <property type="match status" value="1"/>
</dbReference>
<keyword evidence="3 11" id="KW-0479">Metal-binding</keyword>
<feature type="binding site" evidence="11">
    <location>
        <position position="160"/>
    </location>
    <ligand>
        <name>Zn(2+)</name>
        <dbReference type="ChEBI" id="CHEBI:29105"/>
        <label>1</label>
    </ligand>
</feature>
<dbReference type="GO" id="GO:0051082">
    <property type="term" value="F:unfolded protein binding"/>
    <property type="evidence" value="ECO:0007669"/>
    <property type="project" value="UniProtKB-UniRule"/>
</dbReference>
<evidence type="ECO:0000256" key="3">
    <source>
        <dbReference type="ARBA" id="ARBA00022723"/>
    </source>
</evidence>
<dbReference type="InterPro" id="IPR036869">
    <property type="entry name" value="J_dom_sf"/>
</dbReference>
<dbReference type="InterPro" id="IPR002939">
    <property type="entry name" value="DnaJ_C"/>
</dbReference>
<dbReference type="PROSITE" id="PS50076">
    <property type="entry name" value="DNAJ_2"/>
    <property type="match status" value="1"/>
</dbReference>
<dbReference type="NCBIfam" id="TIGR02349">
    <property type="entry name" value="DnaJ_bact"/>
    <property type="match status" value="1"/>
</dbReference>
<dbReference type="GO" id="GO:0042026">
    <property type="term" value="P:protein refolding"/>
    <property type="evidence" value="ECO:0007669"/>
    <property type="project" value="TreeGrafter"/>
</dbReference>
<feature type="binding site" evidence="11">
    <location>
        <position position="177"/>
    </location>
    <ligand>
        <name>Zn(2+)</name>
        <dbReference type="ChEBI" id="CHEBI:29105"/>
        <label>2</label>
    </ligand>
</feature>
<dbReference type="Pfam" id="PF00226">
    <property type="entry name" value="DnaJ"/>
    <property type="match status" value="1"/>
</dbReference>
<evidence type="ECO:0000259" key="15">
    <source>
        <dbReference type="PROSITE" id="PS51188"/>
    </source>
</evidence>
<dbReference type="SMART" id="SM00271">
    <property type="entry name" value="DnaJ"/>
    <property type="match status" value="1"/>
</dbReference>
<dbReference type="OrthoDB" id="9779889at2"/>
<feature type="binding site" evidence="11">
    <location>
        <position position="163"/>
    </location>
    <ligand>
        <name>Zn(2+)</name>
        <dbReference type="ChEBI" id="CHEBI:29105"/>
        <label>1</label>
    </ligand>
</feature>
<dbReference type="CDD" id="cd10719">
    <property type="entry name" value="DnaJ_zf"/>
    <property type="match status" value="1"/>
</dbReference>
<evidence type="ECO:0000256" key="11">
    <source>
        <dbReference type="HAMAP-Rule" id="MF_01152"/>
    </source>
</evidence>
<feature type="domain" description="J" evidence="14">
    <location>
        <begin position="11"/>
        <end position="76"/>
    </location>
</feature>
<dbReference type="GO" id="GO:0005737">
    <property type="term" value="C:cytoplasm"/>
    <property type="evidence" value="ECO:0007669"/>
    <property type="project" value="UniProtKB-SubCell"/>
</dbReference>
<evidence type="ECO:0000256" key="4">
    <source>
        <dbReference type="ARBA" id="ARBA00022737"/>
    </source>
</evidence>
<dbReference type="AlphaFoldDB" id="A0A3L8PNB1"/>
<keyword evidence="6 11" id="KW-0862">Zinc</keyword>
<evidence type="ECO:0000256" key="13">
    <source>
        <dbReference type="SAM" id="MobiDB-lite"/>
    </source>
</evidence>
<feature type="domain" description="CR-type" evidence="15">
    <location>
        <begin position="147"/>
        <end position="226"/>
    </location>
</feature>
<dbReference type="Pfam" id="PF00684">
    <property type="entry name" value="DnaJ_CXXCXGXG"/>
    <property type="match status" value="1"/>
</dbReference>
<dbReference type="InterPro" id="IPR001623">
    <property type="entry name" value="DnaJ_domain"/>
</dbReference>
<feature type="binding site" evidence="11">
    <location>
        <position position="217"/>
    </location>
    <ligand>
        <name>Zn(2+)</name>
        <dbReference type="ChEBI" id="CHEBI:29105"/>
        <label>1</label>
    </ligand>
</feature>
<dbReference type="PRINTS" id="PR00625">
    <property type="entry name" value="JDOMAIN"/>
</dbReference>
<keyword evidence="4 11" id="KW-0677">Repeat</keyword>
<dbReference type="GO" id="GO:0006260">
    <property type="term" value="P:DNA replication"/>
    <property type="evidence" value="ECO:0007669"/>
    <property type="project" value="UniProtKB-KW"/>
</dbReference>
<evidence type="ECO:0000313" key="16">
    <source>
        <dbReference type="EMBL" id="RLV56173.1"/>
    </source>
</evidence>
<dbReference type="PANTHER" id="PTHR43096:SF54">
    <property type="entry name" value="CHAPERONE PROTEIN DNAJ 1"/>
    <property type="match status" value="1"/>
</dbReference>
<evidence type="ECO:0000256" key="9">
    <source>
        <dbReference type="ARBA" id="ARBA00061004"/>
    </source>
</evidence>
<feature type="repeat" description="CXXCXGXG motif" evidence="11">
    <location>
        <begin position="200"/>
        <end position="207"/>
    </location>
</feature>
<dbReference type="InterPro" id="IPR008971">
    <property type="entry name" value="HSP40/DnaJ_pept-bd"/>
</dbReference>
<reference evidence="16 17" key="1">
    <citation type="submission" date="2018-10" db="EMBL/GenBank/DDBJ databases">
        <title>Aeromicrobium sp. 9W16Y-2 whole genome shotgun sequence.</title>
        <authorList>
            <person name="Li F."/>
        </authorList>
    </citation>
    <scope>NUCLEOTIDE SEQUENCE [LARGE SCALE GENOMIC DNA]</scope>
    <source>
        <strain evidence="16 17">9W16Y-2</strain>
    </source>
</reference>
<dbReference type="PROSITE" id="PS51188">
    <property type="entry name" value="ZF_CR"/>
    <property type="match status" value="1"/>
</dbReference>
<feature type="binding site" evidence="11">
    <location>
        <position position="200"/>
    </location>
    <ligand>
        <name>Zn(2+)</name>
        <dbReference type="ChEBI" id="CHEBI:29105"/>
        <label>2</label>
    </ligand>
</feature>
<name>A0A3L8PNB1_9ACTN</name>
<comment type="subcellular location">
    <subcellularLocation>
        <location evidence="11">Cytoplasm</location>
    </subcellularLocation>
</comment>
<dbReference type="NCBIfam" id="NF008035">
    <property type="entry name" value="PRK10767.1"/>
    <property type="match status" value="1"/>
</dbReference>
<keyword evidence="2 11" id="KW-0235">DNA replication</keyword>
<evidence type="ECO:0000256" key="5">
    <source>
        <dbReference type="ARBA" id="ARBA00022771"/>
    </source>
</evidence>
<evidence type="ECO:0000256" key="12">
    <source>
        <dbReference type="PROSITE-ProRule" id="PRU00546"/>
    </source>
</evidence>
<feature type="binding site" evidence="11">
    <location>
        <position position="214"/>
    </location>
    <ligand>
        <name>Zn(2+)</name>
        <dbReference type="ChEBI" id="CHEBI:29105"/>
        <label>1</label>
    </ligand>
</feature>
<dbReference type="HAMAP" id="MF_01152">
    <property type="entry name" value="DnaJ"/>
    <property type="match status" value="1"/>
</dbReference>
<dbReference type="GO" id="GO:0005524">
    <property type="term" value="F:ATP binding"/>
    <property type="evidence" value="ECO:0007669"/>
    <property type="project" value="InterPro"/>
</dbReference>
<evidence type="ECO:0000256" key="6">
    <source>
        <dbReference type="ARBA" id="ARBA00022833"/>
    </source>
</evidence>
<organism evidence="16 17">
    <name type="scientific">Aeromicrobium phragmitis</name>
    <dbReference type="NCBI Taxonomy" id="2478914"/>
    <lineage>
        <taxon>Bacteria</taxon>
        <taxon>Bacillati</taxon>
        <taxon>Actinomycetota</taxon>
        <taxon>Actinomycetes</taxon>
        <taxon>Propionibacteriales</taxon>
        <taxon>Nocardioidaceae</taxon>
        <taxon>Aeromicrobium</taxon>
    </lineage>
</organism>
<feature type="region of interest" description="Disordered" evidence="13">
    <location>
        <begin position="114"/>
        <end position="133"/>
    </location>
</feature>
<evidence type="ECO:0000256" key="8">
    <source>
        <dbReference type="ARBA" id="ARBA00023186"/>
    </source>
</evidence>
<dbReference type="CDD" id="cd06257">
    <property type="entry name" value="DnaJ"/>
    <property type="match status" value="1"/>
</dbReference>
<evidence type="ECO:0000256" key="10">
    <source>
        <dbReference type="ARBA" id="ARBA00067609"/>
    </source>
</evidence>
<dbReference type="SUPFAM" id="SSF57938">
    <property type="entry name" value="DnaJ/Hsp40 cysteine-rich domain"/>
    <property type="match status" value="1"/>
</dbReference>
<comment type="cofactor">
    <cofactor evidence="11">
        <name>Zn(2+)</name>
        <dbReference type="ChEBI" id="CHEBI:29105"/>
    </cofactor>
    <text evidence="11">Binds 2 Zn(2+) ions per monomer.</text>
</comment>
<sequence length="386" mass="40234">MSNPSDWATKDYYKTLGVSKDASAAEIKKAYRKLARDNHPDSKPGDRAAEERFKEVSEAYGVLSSPEKRKQYDEQRSLFGQFKNGFPPGGGFPGGGTAGGTEFDLGDLLGGIFGGGGRGGRRRPPQARRGEDLESEATITFQQSVDGVTLPLRLTSEEACPTCHGTGAKPGTVPRVCPKCQGSGMQTGTAGGLFAMTEPCAQCAGRGLIVEHPCATCHGNGRAPSSRTINVKVPAGVKDGQRIKIKGKGAKGDAGAPAGDLYLIVHVESHPLFGRKGDDLTITVPVAFDEAVLGAQISVPTLDGPPVKLKIPAGTPTGRTFRARGKGSVKKNASPGSGQAARGDLLVTIEVQVPEHLTDEQRAAVEALRAARGNADPRAAVFQAAG</sequence>
<dbReference type="Proteomes" id="UP000282515">
    <property type="component" value="Unassembled WGS sequence"/>
</dbReference>
<keyword evidence="5 11" id="KW-0863">Zinc-finger</keyword>
<dbReference type="CDD" id="cd10747">
    <property type="entry name" value="DnaJ_C"/>
    <property type="match status" value="1"/>
</dbReference>
<keyword evidence="7 11" id="KW-0346">Stress response</keyword>
<dbReference type="InterPro" id="IPR036410">
    <property type="entry name" value="HSP_DnaJ_Cys-rich_dom_sf"/>
</dbReference>
<feature type="repeat" description="CXXCXGXG motif" evidence="11">
    <location>
        <begin position="177"/>
        <end position="184"/>
    </location>
</feature>
<dbReference type="Gene3D" id="2.60.260.20">
    <property type="entry name" value="Urease metallochaperone UreE, N-terminal domain"/>
    <property type="match status" value="2"/>
</dbReference>
<dbReference type="InterPro" id="IPR012724">
    <property type="entry name" value="DnaJ"/>
</dbReference>
<dbReference type="SUPFAM" id="SSF46565">
    <property type="entry name" value="Chaperone J-domain"/>
    <property type="match status" value="1"/>
</dbReference>
<feature type="repeat" description="CXXCXGXG motif" evidence="11">
    <location>
        <begin position="214"/>
        <end position="221"/>
    </location>
</feature>
<accession>A0A3L8PNB1</accession>
<comment type="caution">
    <text evidence="16">The sequence shown here is derived from an EMBL/GenBank/DDBJ whole genome shotgun (WGS) entry which is preliminary data.</text>
</comment>
<proteinExistence type="inferred from homology"/>
<evidence type="ECO:0000256" key="7">
    <source>
        <dbReference type="ARBA" id="ARBA00023016"/>
    </source>
</evidence>
<dbReference type="Gene3D" id="2.10.230.10">
    <property type="entry name" value="Heat shock protein DnaJ, cysteine-rich domain"/>
    <property type="match status" value="1"/>
</dbReference>
<evidence type="ECO:0000259" key="14">
    <source>
        <dbReference type="PROSITE" id="PS50076"/>
    </source>
</evidence>
<dbReference type="PANTHER" id="PTHR43096">
    <property type="entry name" value="DNAJ HOMOLOG 1, MITOCHONDRIAL-RELATED"/>
    <property type="match status" value="1"/>
</dbReference>
<gene>
    <name evidence="11 16" type="primary">dnaJ</name>
    <name evidence="16" type="ORF">D9V41_06960</name>
</gene>
<comment type="subunit">
    <text evidence="11">Homodimer.</text>
</comment>
<dbReference type="RefSeq" id="WP_121793832.1">
    <property type="nucleotide sequence ID" value="NZ_RDBF01000004.1"/>
</dbReference>
<dbReference type="FunFam" id="2.10.230.10:FF:000002">
    <property type="entry name" value="Molecular chaperone DnaJ"/>
    <property type="match status" value="1"/>
</dbReference>
<dbReference type="GO" id="GO:0009408">
    <property type="term" value="P:response to heat"/>
    <property type="evidence" value="ECO:0007669"/>
    <property type="project" value="InterPro"/>
</dbReference>
<dbReference type="GO" id="GO:0008270">
    <property type="term" value="F:zinc ion binding"/>
    <property type="evidence" value="ECO:0007669"/>
    <property type="project" value="UniProtKB-UniRule"/>
</dbReference>
<comment type="similarity">
    <text evidence="9 11">Belongs to the DnaJ family.</text>
</comment>
<dbReference type="FunFam" id="2.60.260.20:FF:000005">
    <property type="entry name" value="Chaperone protein dnaJ 1, mitochondrial"/>
    <property type="match status" value="1"/>
</dbReference>
<feature type="binding site" evidence="11">
    <location>
        <position position="203"/>
    </location>
    <ligand>
        <name>Zn(2+)</name>
        <dbReference type="ChEBI" id="CHEBI:29105"/>
        <label>2</label>
    </ligand>
</feature>
<feature type="binding site" evidence="11">
    <location>
        <position position="180"/>
    </location>
    <ligand>
        <name>Zn(2+)</name>
        <dbReference type="ChEBI" id="CHEBI:29105"/>
        <label>2</label>
    </ligand>
</feature>
<feature type="region of interest" description="Disordered" evidence="13">
    <location>
        <begin position="322"/>
        <end position="341"/>
    </location>
</feature>
<dbReference type="EMBL" id="RDBF01000004">
    <property type="protein sequence ID" value="RLV56173.1"/>
    <property type="molecule type" value="Genomic_DNA"/>
</dbReference>
<dbReference type="SUPFAM" id="SSF49493">
    <property type="entry name" value="HSP40/DnaJ peptide-binding domain"/>
    <property type="match status" value="2"/>
</dbReference>
<keyword evidence="1 11" id="KW-0963">Cytoplasm</keyword>
<dbReference type="GO" id="GO:0031072">
    <property type="term" value="F:heat shock protein binding"/>
    <property type="evidence" value="ECO:0007669"/>
    <property type="project" value="InterPro"/>
</dbReference>
<evidence type="ECO:0000256" key="2">
    <source>
        <dbReference type="ARBA" id="ARBA00022705"/>
    </source>
</evidence>
<dbReference type="Pfam" id="PF01556">
    <property type="entry name" value="DnaJ_C"/>
    <property type="match status" value="1"/>
</dbReference>
<feature type="zinc finger region" description="CR-type" evidence="12">
    <location>
        <begin position="147"/>
        <end position="226"/>
    </location>
</feature>
<protein>
    <recommendedName>
        <fullName evidence="10 11">Chaperone protein DnaJ</fullName>
    </recommendedName>
</protein>
<evidence type="ECO:0000313" key="17">
    <source>
        <dbReference type="Proteomes" id="UP000282515"/>
    </source>
</evidence>
<comment type="function">
    <text evidence="11">Participates actively in the response to hyperosmotic and heat shock by preventing the aggregation of stress-denatured proteins and by disaggregating proteins, also in an autonomous, DnaK-independent fashion. Unfolded proteins bind initially to DnaJ; upon interaction with the DnaJ-bound protein, DnaK hydrolyzes its bound ATP, resulting in the formation of a stable complex. GrpE releases ADP from DnaK; ATP binding to DnaK triggers the release of the substrate protein, thus completing the reaction cycle. Several rounds of ATP-dependent interactions between DnaJ, DnaK and GrpE are required for fully efficient folding. Also involved, together with DnaK and GrpE, in the DNA replication of plasmids through activation of initiation proteins.</text>
</comment>
<keyword evidence="8 11" id="KW-0143">Chaperone</keyword>
<dbReference type="InterPro" id="IPR001305">
    <property type="entry name" value="HSP_DnaJ_Cys-rich_dom"/>
</dbReference>
<evidence type="ECO:0000256" key="1">
    <source>
        <dbReference type="ARBA" id="ARBA00022490"/>
    </source>
</evidence>
<keyword evidence="17" id="KW-1185">Reference proteome</keyword>
<feature type="repeat" description="CXXCXGXG motif" evidence="11">
    <location>
        <begin position="160"/>
        <end position="167"/>
    </location>
</feature>
<comment type="domain">
    <text evidence="11">The J domain is necessary and sufficient to stimulate DnaK ATPase activity. Zinc center 1 plays an important role in the autonomous, DnaK-independent chaperone activity of DnaJ. Zinc center 2 is essential for interaction with DnaK and for DnaJ activity.</text>
</comment>